<dbReference type="Proteomes" id="UP001281147">
    <property type="component" value="Unassembled WGS sequence"/>
</dbReference>
<keyword evidence="2" id="KW-1185">Reference proteome</keyword>
<sequence length="84" mass="9978">MLRHLRVDNGSFSCQSAEEAFEVLSDAHAYPEELHIEVKTDALYVMVWLEKHHYPFWTNDPLEYEQEGYEKHQHDTDARGDGQW</sequence>
<comment type="caution">
    <text evidence="1">The sequence shown here is derived from an EMBL/GenBank/DDBJ whole genome shotgun (WGS) entry which is preliminary data.</text>
</comment>
<reference evidence="1" key="1">
    <citation type="submission" date="2023-07" db="EMBL/GenBank/DDBJ databases">
        <title>Black Yeasts Isolated from many extreme environments.</title>
        <authorList>
            <person name="Coleine C."/>
            <person name="Stajich J.E."/>
            <person name="Selbmann L."/>
        </authorList>
    </citation>
    <scope>NUCLEOTIDE SEQUENCE</scope>
    <source>
        <strain evidence="1">CCFEE 5714</strain>
    </source>
</reference>
<gene>
    <name evidence="1" type="ORF">LTR37_004206</name>
</gene>
<organism evidence="1 2">
    <name type="scientific">Vermiconidia calcicola</name>
    <dbReference type="NCBI Taxonomy" id="1690605"/>
    <lineage>
        <taxon>Eukaryota</taxon>
        <taxon>Fungi</taxon>
        <taxon>Dikarya</taxon>
        <taxon>Ascomycota</taxon>
        <taxon>Pezizomycotina</taxon>
        <taxon>Dothideomycetes</taxon>
        <taxon>Dothideomycetidae</taxon>
        <taxon>Mycosphaerellales</taxon>
        <taxon>Extremaceae</taxon>
        <taxon>Vermiconidia</taxon>
    </lineage>
</organism>
<dbReference type="EMBL" id="JAUTXU010000025">
    <property type="protein sequence ID" value="KAK3719669.1"/>
    <property type="molecule type" value="Genomic_DNA"/>
</dbReference>
<evidence type="ECO:0000313" key="1">
    <source>
        <dbReference type="EMBL" id="KAK3719669.1"/>
    </source>
</evidence>
<proteinExistence type="predicted"/>
<protein>
    <submittedName>
        <fullName evidence="1">Uncharacterized protein</fullName>
    </submittedName>
</protein>
<accession>A0ACC3NNP8</accession>
<name>A0ACC3NNP8_9PEZI</name>
<evidence type="ECO:0000313" key="2">
    <source>
        <dbReference type="Proteomes" id="UP001281147"/>
    </source>
</evidence>